<name>A0A223D563_9BACL</name>
<dbReference type="PANTHER" id="PTHR23513">
    <property type="entry name" value="INTEGRAL MEMBRANE EFFLUX PROTEIN-RELATED"/>
    <property type="match status" value="1"/>
</dbReference>
<dbReference type="PROSITE" id="PS00217">
    <property type="entry name" value="SUGAR_TRANSPORT_2"/>
    <property type="match status" value="1"/>
</dbReference>
<feature type="transmembrane region" description="Helical" evidence="7">
    <location>
        <begin position="313"/>
        <end position="336"/>
    </location>
</feature>
<protein>
    <recommendedName>
        <fullName evidence="8">Major facilitator superfamily (MFS) profile domain-containing protein</fullName>
    </recommendedName>
</protein>
<evidence type="ECO:0000259" key="8">
    <source>
        <dbReference type="PROSITE" id="PS50850"/>
    </source>
</evidence>
<dbReference type="InterPro" id="IPR011701">
    <property type="entry name" value="MFS"/>
</dbReference>
<evidence type="ECO:0000256" key="7">
    <source>
        <dbReference type="SAM" id="Phobius"/>
    </source>
</evidence>
<comment type="subcellular location">
    <subcellularLocation>
        <location evidence="1">Cell membrane</location>
        <topology evidence="1">Multi-pass membrane protein</topology>
    </subcellularLocation>
</comment>
<dbReference type="Pfam" id="PF07690">
    <property type="entry name" value="MFS_1"/>
    <property type="match status" value="1"/>
</dbReference>
<dbReference type="InterPro" id="IPR036259">
    <property type="entry name" value="MFS_trans_sf"/>
</dbReference>
<evidence type="ECO:0000256" key="6">
    <source>
        <dbReference type="ARBA" id="ARBA00023136"/>
    </source>
</evidence>
<dbReference type="KEGG" id="tab:CIG75_17565"/>
<evidence type="ECO:0000313" key="10">
    <source>
        <dbReference type="Proteomes" id="UP000214688"/>
    </source>
</evidence>
<dbReference type="InterPro" id="IPR022324">
    <property type="entry name" value="Bacilysin_exporter_BacE_put"/>
</dbReference>
<feature type="transmembrane region" description="Helical" evidence="7">
    <location>
        <begin position="166"/>
        <end position="184"/>
    </location>
</feature>
<feature type="transmembrane region" description="Helical" evidence="7">
    <location>
        <begin position="257"/>
        <end position="277"/>
    </location>
</feature>
<dbReference type="PROSITE" id="PS50850">
    <property type="entry name" value="MFS"/>
    <property type="match status" value="1"/>
</dbReference>
<proteinExistence type="predicted"/>
<dbReference type="EMBL" id="CP022657">
    <property type="protein sequence ID" value="ASS76593.1"/>
    <property type="molecule type" value="Genomic_DNA"/>
</dbReference>
<evidence type="ECO:0000256" key="1">
    <source>
        <dbReference type="ARBA" id="ARBA00004651"/>
    </source>
</evidence>
<keyword evidence="2" id="KW-0813">Transport</keyword>
<feature type="transmembrane region" description="Helical" evidence="7">
    <location>
        <begin position="348"/>
        <end position="370"/>
    </location>
</feature>
<dbReference type="Proteomes" id="UP000214688">
    <property type="component" value="Chromosome"/>
</dbReference>
<dbReference type="PANTHER" id="PTHR23513:SF6">
    <property type="entry name" value="MAJOR FACILITATOR SUPERFAMILY ASSOCIATED DOMAIN-CONTAINING PROTEIN"/>
    <property type="match status" value="1"/>
</dbReference>
<feature type="transmembrane region" description="Helical" evidence="7">
    <location>
        <begin position="376"/>
        <end position="395"/>
    </location>
</feature>
<evidence type="ECO:0000313" key="9">
    <source>
        <dbReference type="EMBL" id="ASS76593.1"/>
    </source>
</evidence>
<dbReference type="InterPro" id="IPR020846">
    <property type="entry name" value="MFS_dom"/>
</dbReference>
<dbReference type="AlphaFoldDB" id="A0A223D563"/>
<dbReference type="PRINTS" id="PR01988">
    <property type="entry name" value="EXPORTERBACE"/>
</dbReference>
<feature type="transmembrane region" description="Helical" evidence="7">
    <location>
        <begin position="229"/>
        <end position="251"/>
    </location>
</feature>
<gene>
    <name evidence="9" type="ORF">CIG75_17565</name>
</gene>
<feature type="transmembrane region" description="Helical" evidence="7">
    <location>
        <begin position="73"/>
        <end position="94"/>
    </location>
</feature>
<feature type="domain" description="Major facilitator superfamily (MFS) profile" evidence="8">
    <location>
        <begin position="1"/>
        <end position="401"/>
    </location>
</feature>
<evidence type="ECO:0000256" key="3">
    <source>
        <dbReference type="ARBA" id="ARBA00022475"/>
    </source>
</evidence>
<keyword evidence="10" id="KW-1185">Reference proteome</keyword>
<sequence length="404" mass="43895">MLALSTVFQFLLIGQIVSWLGDDLHQVGMIWFVHEAFGSAYSQAGLGIAMALPMALAALFAGAIVDRFDRSKLLLITDLSRAAISGALVLMLLFMEPNLWVIYAVTALIGLAGLMFNPSVQTLMPEIAGDDKEQLMRMNAWYMSSATVVRVIGPALAGMLLPFISIEWILSIDAVTFLFSAVMVQKMIKQLKSVKNIAPKERAERSSIWKDAWAGLRFLLREPVLGPQFLVLPILEGVMLSMYYLLPILLAANGQNAKLFAILIGFFSLGSVIGITIVRRFGLNNRRGLVFCLNLFLQGAMLIIIGMTTSTWIMVIAFFLMGIPSGAAAISVNTYVQQCIDPQFRGRVFSAIQSVASALIPFCILVMGGLAASYGVGKVLIVAAFVLVAAGVFITSQKAVREAR</sequence>
<dbReference type="Gene3D" id="1.20.1250.20">
    <property type="entry name" value="MFS general substrate transporter like domains"/>
    <property type="match status" value="1"/>
</dbReference>
<accession>A0A223D563</accession>
<keyword evidence="6 7" id="KW-0472">Membrane</keyword>
<feature type="transmembrane region" description="Helical" evidence="7">
    <location>
        <begin position="289"/>
        <end position="307"/>
    </location>
</feature>
<evidence type="ECO:0000256" key="4">
    <source>
        <dbReference type="ARBA" id="ARBA00022692"/>
    </source>
</evidence>
<feature type="transmembrane region" description="Helical" evidence="7">
    <location>
        <begin position="100"/>
        <end position="120"/>
    </location>
</feature>
<evidence type="ECO:0000256" key="2">
    <source>
        <dbReference type="ARBA" id="ARBA00022448"/>
    </source>
</evidence>
<feature type="transmembrane region" description="Helical" evidence="7">
    <location>
        <begin position="140"/>
        <end position="160"/>
    </location>
</feature>
<keyword evidence="4 7" id="KW-0812">Transmembrane</keyword>
<dbReference type="GO" id="GO:0005886">
    <property type="term" value="C:plasma membrane"/>
    <property type="evidence" value="ECO:0007669"/>
    <property type="project" value="UniProtKB-SubCell"/>
</dbReference>
<feature type="transmembrane region" description="Helical" evidence="7">
    <location>
        <begin position="42"/>
        <end position="61"/>
    </location>
</feature>
<dbReference type="InterPro" id="IPR005829">
    <property type="entry name" value="Sugar_transporter_CS"/>
</dbReference>
<dbReference type="SUPFAM" id="SSF103473">
    <property type="entry name" value="MFS general substrate transporter"/>
    <property type="match status" value="1"/>
</dbReference>
<dbReference type="GO" id="GO:0022857">
    <property type="term" value="F:transmembrane transporter activity"/>
    <property type="evidence" value="ECO:0007669"/>
    <property type="project" value="InterPro"/>
</dbReference>
<keyword evidence="3" id="KW-1003">Cell membrane</keyword>
<dbReference type="CDD" id="cd06173">
    <property type="entry name" value="MFS_MefA_like"/>
    <property type="match status" value="1"/>
</dbReference>
<keyword evidence="5 7" id="KW-1133">Transmembrane helix</keyword>
<reference evidence="9 10" key="1">
    <citation type="journal article" date="2015" name="Int. J. Syst. Evol. Microbiol.">
        <title>Tumebacillus algifaecis sp. nov., isolated from decomposing algal scum.</title>
        <authorList>
            <person name="Wu Y.F."/>
            <person name="Zhang B."/>
            <person name="Xing P."/>
            <person name="Wu Q.L."/>
            <person name="Liu S.J."/>
        </authorList>
    </citation>
    <scope>NUCLEOTIDE SEQUENCE [LARGE SCALE GENOMIC DNA]</scope>
    <source>
        <strain evidence="9 10">THMBR28</strain>
    </source>
</reference>
<evidence type="ECO:0000256" key="5">
    <source>
        <dbReference type="ARBA" id="ARBA00022989"/>
    </source>
</evidence>
<organism evidence="9 10">
    <name type="scientific">Tumebacillus algifaecis</name>
    <dbReference type="NCBI Taxonomy" id="1214604"/>
    <lineage>
        <taxon>Bacteria</taxon>
        <taxon>Bacillati</taxon>
        <taxon>Bacillota</taxon>
        <taxon>Bacilli</taxon>
        <taxon>Bacillales</taxon>
        <taxon>Alicyclobacillaceae</taxon>
        <taxon>Tumebacillus</taxon>
    </lineage>
</organism>